<dbReference type="Pfam" id="PF09723">
    <property type="entry name" value="Zn_ribbon_8"/>
    <property type="match status" value="1"/>
</dbReference>
<dbReference type="PANTHER" id="PTHR34404:SF2">
    <property type="entry name" value="CONSERVED SERINE RICH PROTEIN"/>
    <property type="match status" value="1"/>
</dbReference>
<evidence type="ECO:0000256" key="1">
    <source>
        <dbReference type="SAM" id="MobiDB-lite"/>
    </source>
</evidence>
<feature type="compositionally biased region" description="Polar residues" evidence="1">
    <location>
        <begin position="68"/>
        <end position="90"/>
    </location>
</feature>
<feature type="domain" description="Putative regulatory protein FmdB zinc ribbon" evidence="2">
    <location>
        <begin position="1"/>
        <end position="40"/>
    </location>
</feature>
<gene>
    <name evidence="3" type="ORF">METZ01_LOCUS26945</name>
</gene>
<dbReference type="PANTHER" id="PTHR34404">
    <property type="entry name" value="REGULATORY PROTEIN, FMDB FAMILY"/>
    <property type="match status" value="1"/>
</dbReference>
<dbReference type="AlphaFoldDB" id="A0A381Q430"/>
<dbReference type="InterPro" id="IPR013429">
    <property type="entry name" value="Regulatory_FmdB_Zinc_ribbon"/>
</dbReference>
<evidence type="ECO:0000259" key="2">
    <source>
        <dbReference type="SMART" id="SM00834"/>
    </source>
</evidence>
<accession>A0A381Q430</accession>
<feature type="region of interest" description="Disordered" evidence="1">
    <location>
        <begin position="63"/>
        <end position="116"/>
    </location>
</feature>
<feature type="compositionally biased region" description="Low complexity" evidence="1">
    <location>
        <begin position="103"/>
        <end position="116"/>
    </location>
</feature>
<dbReference type="NCBIfam" id="TIGR02605">
    <property type="entry name" value="CxxC_CxxC_SSSS"/>
    <property type="match status" value="1"/>
</dbReference>
<feature type="compositionally biased region" description="Basic and acidic residues" evidence="1">
    <location>
        <begin position="92"/>
        <end position="102"/>
    </location>
</feature>
<dbReference type="SMART" id="SM00834">
    <property type="entry name" value="CxxC_CXXC_SSSS"/>
    <property type="match status" value="1"/>
</dbReference>
<dbReference type="EMBL" id="UINC01001199">
    <property type="protein sequence ID" value="SUZ74091.1"/>
    <property type="molecule type" value="Genomic_DNA"/>
</dbReference>
<name>A0A381Q430_9ZZZZ</name>
<reference evidence="3" key="1">
    <citation type="submission" date="2018-05" db="EMBL/GenBank/DDBJ databases">
        <authorList>
            <person name="Lanie J.A."/>
            <person name="Ng W.-L."/>
            <person name="Kazmierczak K.M."/>
            <person name="Andrzejewski T.M."/>
            <person name="Davidsen T.M."/>
            <person name="Wayne K.J."/>
            <person name="Tettelin H."/>
            <person name="Glass J.I."/>
            <person name="Rusch D."/>
            <person name="Podicherti R."/>
            <person name="Tsui H.-C.T."/>
            <person name="Winkler M.E."/>
        </authorList>
    </citation>
    <scope>NUCLEOTIDE SEQUENCE</scope>
</reference>
<sequence>MPTYDYRCPNGHQFEVFQRISVAPGAACPDCGEDSERMISGGAGLIFKGEGFYITDYRSEDYKKKASSESGGATSKSDSGVEKTSSSGLNKETSKKKPESETKSSGSRSPGSKSDN</sequence>
<proteinExistence type="predicted"/>
<organism evidence="3">
    <name type="scientific">marine metagenome</name>
    <dbReference type="NCBI Taxonomy" id="408172"/>
    <lineage>
        <taxon>unclassified sequences</taxon>
        <taxon>metagenomes</taxon>
        <taxon>ecological metagenomes</taxon>
    </lineage>
</organism>
<evidence type="ECO:0000313" key="3">
    <source>
        <dbReference type="EMBL" id="SUZ74091.1"/>
    </source>
</evidence>
<protein>
    <recommendedName>
        <fullName evidence="2">Putative regulatory protein FmdB zinc ribbon domain-containing protein</fullName>
    </recommendedName>
</protein>